<evidence type="ECO:0000313" key="3">
    <source>
        <dbReference type="Proteomes" id="UP000557307"/>
    </source>
</evidence>
<name>A0A840TGW2_9BACT</name>
<dbReference type="RefSeq" id="WP_184169893.1">
    <property type="nucleotide sequence ID" value="NZ_JACHGF010000001.1"/>
</dbReference>
<dbReference type="Proteomes" id="UP000557307">
    <property type="component" value="Unassembled WGS sequence"/>
</dbReference>
<feature type="domain" description="VOC" evidence="1">
    <location>
        <begin position="5"/>
        <end position="114"/>
    </location>
</feature>
<dbReference type="Pfam" id="PF00903">
    <property type="entry name" value="Glyoxalase"/>
    <property type="match status" value="1"/>
</dbReference>
<dbReference type="InterPro" id="IPR037523">
    <property type="entry name" value="VOC_core"/>
</dbReference>
<reference evidence="2 3" key="1">
    <citation type="submission" date="2020-08" db="EMBL/GenBank/DDBJ databases">
        <title>Genomic Encyclopedia of Type Strains, Phase IV (KMG-IV): sequencing the most valuable type-strain genomes for metagenomic binning, comparative biology and taxonomic classification.</title>
        <authorList>
            <person name="Goeker M."/>
        </authorList>
    </citation>
    <scope>NUCLEOTIDE SEQUENCE [LARGE SCALE GENOMIC DNA]</scope>
    <source>
        <strain evidence="2 3">DSM 105074</strain>
    </source>
</reference>
<dbReference type="PROSITE" id="PS51819">
    <property type="entry name" value="VOC"/>
    <property type="match status" value="1"/>
</dbReference>
<dbReference type="EMBL" id="JACHGF010000001">
    <property type="protein sequence ID" value="MBB5282195.1"/>
    <property type="molecule type" value="Genomic_DNA"/>
</dbReference>
<keyword evidence="2" id="KW-0456">Lyase</keyword>
<dbReference type="InterPro" id="IPR029068">
    <property type="entry name" value="Glyas_Bleomycin-R_OHBP_Dase"/>
</dbReference>
<proteinExistence type="predicted"/>
<dbReference type="SUPFAM" id="SSF54593">
    <property type="entry name" value="Glyoxalase/Bleomycin resistance protein/Dihydroxybiphenyl dioxygenase"/>
    <property type="match status" value="1"/>
</dbReference>
<dbReference type="Gene3D" id="3.10.180.10">
    <property type="entry name" value="2,3-Dihydroxybiphenyl 1,2-Dioxygenase, domain 1"/>
    <property type="match status" value="1"/>
</dbReference>
<keyword evidence="3" id="KW-1185">Reference proteome</keyword>
<comment type="caution">
    <text evidence="2">The sequence shown here is derived from an EMBL/GenBank/DDBJ whole genome shotgun (WGS) entry which is preliminary data.</text>
</comment>
<organism evidence="2 3">
    <name type="scientific">Rhabdobacter roseus</name>
    <dbReference type="NCBI Taxonomy" id="1655419"/>
    <lineage>
        <taxon>Bacteria</taxon>
        <taxon>Pseudomonadati</taxon>
        <taxon>Bacteroidota</taxon>
        <taxon>Cytophagia</taxon>
        <taxon>Cytophagales</taxon>
        <taxon>Cytophagaceae</taxon>
        <taxon>Rhabdobacter</taxon>
    </lineage>
</organism>
<protein>
    <submittedName>
        <fullName evidence="2">Putative enzyme related to lactoylglutathione lyase</fullName>
    </submittedName>
</protein>
<evidence type="ECO:0000313" key="2">
    <source>
        <dbReference type="EMBL" id="MBB5282195.1"/>
    </source>
</evidence>
<evidence type="ECO:0000259" key="1">
    <source>
        <dbReference type="PROSITE" id="PS51819"/>
    </source>
</evidence>
<gene>
    <name evidence="2" type="ORF">HNQ92_000316</name>
</gene>
<dbReference type="InterPro" id="IPR004360">
    <property type="entry name" value="Glyas_Fos-R_dOase_dom"/>
</dbReference>
<accession>A0A840TGW2</accession>
<dbReference type="GO" id="GO:0016829">
    <property type="term" value="F:lyase activity"/>
    <property type="evidence" value="ECO:0007669"/>
    <property type="project" value="UniProtKB-KW"/>
</dbReference>
<sequence length="120" mass="13246">MKPSKLRTVIYAAPDIQQTRDWYAQAFEQAPYFDEPFYVGFDIHGYEMGLDPDMAVPTGSSSVAYWEVDDVRTAFAQLLALGATEDEGIRDVGGGIELGVVKDPFGNRIGVIQMGKQEHA</sequence>
<dbReference type="AlphaFoldDB" id="A0A840TGW2"/>